<dbReference type="Gene3D" id="3.30.870.10">
    <property type="entry name" value="Endonuclease Chain A"/>
    <property type="match status" value="2"/>
</dbReference>
<dbReference type="SUPFAM" id="SSF56024">
    <property type="entry name" value="Phospholipase D/nuclease"/>
    <property type="match status" value="2"/>
</dbReference>
<dbReference type="CDD" id="cd09110">
    <property type="entry name" value="PLDc_CLS_1"/>
    <property type="match status" value="1"/>
</dbReference>
<dbReference type="GO" id="GO:0032049">
    <property type="term" value="P:cardiolipin biosynthetic process"/>
    <property type="evidence" value="ECO:0007669"/>
    <property type="project" value="UniProtKB-ARBA"/>
</dbReference>
<keyword evidence="3" id="KW-1185">Reference proteome</keyword>
<feature type="domain" description="PLD phosphodiesterase" evidence="1">
    <location>
        <begin position="106"/>
        <end position="133"/>
    </location>
</feature>
<dbReference type="InterPro" id="IPR025202">
    <property type="entry name" value="PLD-like_dom"/>
</dbReference>
<dbReference type="PROSITE" id="PS50035">
    <property type="entry name" value="PLD"/>
    <property type="match status" value="2"/>
</dbReference>
<feature type="domain" description="PLD phosphodiesterase" evidence="1">
    <location>
        <begin position="298"/>
        <end position="325"/>
    </location>
</feature>
<dbReference type="Proteomes" id="UP000215188">
    <property type="component" value="Unassembled WGS sequence"/>
</dbReference>
<protein>
    <submittedName>
        <fullName evidence="2">Cardiolipin synthase B</fullName>
    </submittedName>
</protein>
<name>A0A229FUR0_9BURK</name>
<dbReference type="AlphaFoldDB" id="A0A229FUR0"/>
<evidence type="ECO:0000259" key="1">
    <source>
        <dbReference type="PROSITE" id="PS50035"/>
    </source>
</evidence>
<dbReference type="OrthoDB" id="9762009at2"/>
<dbReference type="RefSeq" id="WP_089514784.1">
    <property type="nucleotide sequence ID" value="NZ_NJGG01000001.1"/>
</dbReference>
<dbReference type="Pfam" id="PF13091">
    <property type="entry name" value="PLDc_2"/>
    <property type="match status" value="2"/>
</dbReference>
<evidence type="ECO:0000313" key="2">
    <source>
        <dbReference type="EMBL" id="OXL15747.1"/>
    </source>
</evidence>
<reference evidence="2 3" key="1">
    <citation type="submission" date="2017-06" db="EMBL/GenBank/DDBJ databases">
        <title>Reclassification of a Polynucleobacter cosmopolitanus strain isolated from tropical Lake Victoria as Polynucleobacter victoriensis comb. nov.</title>
        <authorList>
            <person name="Hahn M.W."/>
        </authorList>
    </citation>
    <scope>NUCLEOTIDE SEQUENCE [LARGE SCALE GENOMIC DNA]</scope>
    <source>
        <strain evidence="2 3">MWH-MoIso2</strain>
    </source>
</reference>
<dbReference type="SMART" id="SM00155">
    <property type="entry name" value="PLDc"/>
    <property type="match status" value="2"/>
</dbReference>
<sequence>MSLLRKDRWQSIENLDLLEGGHDYFKVLEATLLGAKKSIYLETYIFSGDEQAKRIAELLCQAASKGLDVKVILDWLGSNNFSFEQEFLKSGVQLVHYNPSWFGRFGFSRTHRKLVVIDEAQAFVGGINICADNLSSDGEILRGIRWDLALHATGAIVEKVHATFLRQWQRMQPKALHPRNILKRILDQELPWGTNHFLGIRHGHKPSVAFIARDNLHHRRDIERAYLKAIGQSREEIWLATPYFMPGRRFRKALIRAAQRGVSVNLLLGRDEFKVLNWSVPSLYGQLLAANIAIYEYPSGLLHAKAMVVDRRWATLGSSNCDHLSFFLNHEANLIVRNHSVIKEIRWKIEDQAMGQGVKVDSDLYAQRPLLAKLFNWVSYVFVRLLLIFLSVGTRDQAVPNLGD</sequence>
<dbReference type="GO" id="GO:0030572">
    <property type="term" value="F:phosphatidyltransferase activity"/>
    <property type="evidence" value="ECO:0007669"/>
    <property type="project" value="UniProtKB-ARBA"/>
</dbReference>
<dbReference type="EMBL" id="NJGG01000001">
    <property type="protein sequence ID" value="OXL15747.1"/>
    <property type="molecule type" value="Genomic_DNA"/>
</dbReference>
<dbReference type="PANTHER" id="PTHR21248:SF22">
    <property type="entry name" value="PHOSPHOLIPASE D"/>
    <property type="match status" value="1"/>
</dbReference>
<organism evidence="2 3">
    <name type="scientific">Polynucleobacter cosmopolitanus</name>
    <dbReference type="NCBI Taxonomy" id="351345"/>
    <lineage>
        <taxon>Bacteria</taxon>
        <taxon>Pseudomonadati</taxon>
        <taxon>Pseudomonadota</taxon>
        <taxon>Betaproteobacteria</taxon>
        <taxon>Burkholderiales</taxon>
        <taxon>Burkholderiaceae</taxon>
        <taxon>Polynucleobacter</taxon>
    </lineage>
</organism>
<dbReference type="CDD" id="cd09159">
    <property type="entry name" value="PLDc_ybhO_like_2"/>
    <property type="match status" value="1"/>
</dbReference>
<evidence type="ECO:0000313" key="3">
    <source>
        <dbReference type="Proteomes" id="UP000215188"/>
    </source>
</evidence>
<accession>A0A229FUR0</accession>
<gene>
    <name evidence="2" type="ORF">AOC33_01205</name>
</gene>
<dbReference type="InterPro" id="IPR001736">
    <property type="entry name" value="PLipase_D/transphosphatidylase"/>
</dbReference>
<proteinExistence type="predicted"/>
<comment type="caution">
    <text evidence="2">The sequence shown here is derived from an EMBL/GenBank/DDBJ whole genome shotgun (WGS) entry which is preliminary data.</text>
</comment>
<dbReference type="PANTHER" id="PTHR21248">
    <property type="entry name" value="CARDIOLIPIN SYNTHASE"/>
    <property type="match status" value="1"/>
</dbReference>